<keyword evidence="6 7" id="KW-0046">Antibiotic resistance</keyword>
<dbReference type="GO" id="GO:0046872">
    <property type="term" value="F:metal ion binding"/>
    <property type="evidence" value="ECO:0007669"/>
    <property type="project" value="UniProtKB-KW"/>
</dbReference>
<protein>
    <submittedName>
        <fullName evidence="11">Putative phosphotransferase</fullName>
    </submittedName>
</protein>
<evidence type="ECO:0000256" key="3">
    <source>
        <dbReference type="ARBA" id="ARBA00022741"/>
    </source>
</evidence>
<feature type="binding site" evidence="9">
    <location>
        <position position="210"/>
    </location>
    <ligand>
        <name>Mg(2+)</name>
        <dbReference type="ChEBI" id="CHEBI:18420"/>
    </ligand>
</feature>
<evidence type="ECO:0000256" key="1">
    <source>
        <dbReference type="ARBA" id="ARBA00006219"/>
    </source>
</evidence>
<dbReference type="AlphaFoldDB" id="A0A8J3FQU7"/>
<evidence type="ECO:0000256" key="7">
    <source>
        <dbReference type="PIRNR" id="PIRNR000706"/>
    </source>
</evidence>
<gene>
    <name evidence="11" type="ORF">GCM10012284_43130</name>
</gene>
<comment type="caution">
    <text evidence="11">The sequence shown here is derived from an EMBL/GenBank/DDBJ whole genome shotgun (WGS) entry which is preliminary data.</text>
</comment>
<evidence type="ECO:0000256" key="2">
    <source>
        <dbReference type="ARBA" id="ARBA00022679"/>
    </source>
</evidence>
<evidence type="ECO:0000256" key="8">
    <source>
        <dbReference type="PIRSR" id="PIRSR000706-1"/>
    </source>
</evidence>
<evidence type="ECO:0000259" key="10">
    <source>
        <dbReference type="Pfam" id="PF01636"/>
    </source>
</evidence>
<dbReference type="PANTHER" id="PTHR21310:SF41">
    <property type="entry name" value="3'-PHOSPHOTRANSFERASE, PUTATIVE-RELATED"/>
    <property type="match status" value="1"/>
</dbReference>
<feature type="active site" description="Proton acceptor" evidence="8">
    <location>
        <position position="191"/>
    </location>
</feature>
<dbReference type="PIRSF" id="PIRSF000706">
    <property type="entry name" value="Kanamycin_kin"/>
    <property type="match status" value="1"/>
</dbReference>
<keyword evidence="9" id="KW-0479">Metal-binding</keyword>
<organism evidence="11 12">
    <name type="scientific">Mangrovihabitans endophyticus</name>
    <dbReference type="NCBI Taxonomy" id="1751298"/>
    <lineage>
        <taxon>Bacteria</taxon>
        <taxon>Bacillati</taxon>
        <taxon>Actinomycetota</taxon>
        <taxon>Actinomycetes</taxon>
        <taxon>Micromonosporales</taxon>
        <taxon>Micromonosporaceae</taxon>
        <taxon>Mangrovihabitans</taxon>
    </lineage>
</organism>
<dbReference type="GO" id="GO:0005524">
    <property type="term" value="F:ATP binding"/>
    <property type="evidence" value="ECO:0007669"/>
    <property type="project" value="UniProtKB-KW"/>
</dbReference>
<name>A0A8J3FQU7_9ACTN</name>
<proteinExistence type="inferred from homology"/>
<evidence type="ECO:0000313" key="11">
    <source>
        <dbReference type="EMBL" id="GGL03916.1"/>
    </source>
</evidence>
<evidence type="ECO:0000256" key="6">
    <source>
        <dbReference type="ARBA" id="ARBA00023251"/>
    </source>
</evidence>
<evidence type="ECO:0000256" key="9">
    <source>
        <dbReference type="PIRSR" id="PIRSR000706-2"/>
    </source>
</evidence>
<keyword evidence="5 7" id="KW-0067">ATP-binding</keyword>
<dbReference type="InterPro" id="IPR002575">
    <property type="entry name" value="Aminoglycoside_PTrfase"/>
</dbReference>
<accession>A0A8J3FQU7</accession>
<keyword evidence="2 7" id="KW-0808">Transferase</keyword>
<keyword evidence="9" id="KW-0460">Magnesium</keyword>
<dbReference type="EMBL" id="BMMX01000022">
    <property type="protein sequence ID" value="GGL03916.1"/>
    <property type="molecule type" value="Genomic_DNA"/>
</dbReference>
<dbReference type="Gene3D" id="3.90.1200.10">
    <property type="match status" value="1"/>
</dbReference>
<dbReference type="GO" id="GO:0046677">
    <property type="term" value="P:response to antibiotic"/>
    <property type="evidence" value="ECO:0007669"/>
    <property type="project" value="UniProtKB-KW"/>
</dbReference>
<keyword evidence="4 7" id="KW-0418">Kinase</keyword>
<evidence type="ECO:0000256" key="4">
    <source>
        <dbReference type="ARBA" id="ARBA00022777"/>
    </source>
</evidence>
<dbReference type="Gene3D" id="3.30.200.20">
    <property type="entry name" value="Phosphorylase Kinase, domain 1"/>
    <property type="match status" value="1"/>
</dbReference>
<feature type="domain" description="Aminoglycoside phosphotransferase" evidence="10">
    <location>
        <begin position="36"/>
        <end position="254"/>
    </location>
</feature>
<reference evidence="11" key="1">
    <citation type="journal article" date="2014" name="Int. J. Syst. Evol. Microbiol.">
        <title>Complete genome sequence of Corynebacterium casei LMG S-19264T (=DSM 44701T), isolated from a smear-ripened cheese.</title>
        <authorList>
            <consortium name="US DOE Joint Genome Institute (JGI-PGF)"/>
            <person name="Walter F."/>
            <person name="Albersmeier A."/>
            <person name="Kalinowski J."/>
            <person name="Ruckert C."/>
        </authorList>
    </citation>
    <scope>NUCLEOTIDE SEQUENCE</scope>
    <source>
        <strain evidence="11">CGMCC 4.7299</strain>
    </source>
</reference>
<dbReference type="RefSeq" id="WP_189081087.1">
    <property type="nucleotide sequence ID" value="NZ_BMMX01000022.1"/>
</dbReference>
<sequence>MPVGIPEPELAMPDAVRTLTRGRPARAVWCNLLGGTTFEVGSGSERFFVKFAPAGSGLPLAREAARLRWARPYTPVPRVLDTGADETGTWLVTAALTGRSAVDPRWLGDPGPAVAAIGAGLRALHDALPVAGCPYTWMAEHRLSVAHRLAADRHYDDWDWHRDFAHLTIDEALVRAKEIPPVDRLVVCHGDACAPNTLVADDGAWTGHVDMAALGVADRWADLAVASWSLEWNYGPGWAPAFFHAYGVDPDPVRIGYYRLLWELGP</sequence>
<keyword evidence="12" id="KW-1185">Reference proteome</keyword>
<dbReference type="InterPro" id="IPR051678">
    <property type="entry name" value="AGP_Transferase"/>
</dbReference>
<dbReference type="GO" id="GO:0016773">
    <property type="term" value="F:phosphotransferase activity, alcohol group as acceptor"/>
    <property type="evidence" value="ECO:0007669"/>
    <property type="project" value="InterPro"/>
</dbReference>
<dbReference type="Proteomes" id="UP000656042">
    <property type="component" value="Unassembled WGS sequence"/>
</dbReference>
<dbReference type="InterPro" id="IPR024165">
    <property type="entry name" value="Kan/Strep_kinase"/>
</dbReference>
<reference evidence="11" key="2">
    <citation type="submission" date="2020-09" db="EMBL/GenBank/DDBJ databases">
        <authorList>
            <person name="Sun Q."/>
            <person name="Zhou Y."/>
        </authorList>
    </citation>
    <scope>NUCLEOTIDE SEQUENCE</scope>
    <source>
        <strain evidence="11">CGMCC 4.7299</strain>
    </source>
</reference>
<dbReference type="Pfam" id="PF01636">
    <property type="entry name" value="APH"/>
    <property type="match status" value="1"/>
</dbReference>
<evidence type="ECO:0000256" key="5">
    <source>
        <dbReference type="ARBA" id="ARBA00022840"/>
    </source>
</evidence>
<dbReference type="PANTHER" id="PTHR21310">
    <property type="entry name" value="AMINOGLYCOSIDE PHOSPHOTRANSFERASE-RELATED-RELATED"/>
    <property type="match status" value="1"/>
</dbReference>
<dbReference type="CDD" id="cd05150">
    <property type="entry name" value="APH"/>
    <property type="match status" value="1"/>
</dbReference>
<comment type="similarity">
    <text evidence="1 7">Belongs to the aminoglycoside phosphotransferase family.</text>
</comment>
<dbReference type="GO" id="GO:0016301">
    <property type="term" value="F:kinase activity"/>
    <property type="evidence" value="ECO:0007669"/>
    <property type="project" value="UniProtKB-KW"/>
</dbReference>
<dbReference type="InterPro" id="IPR011009">
    <property type="entry name" value="Kinase-like_dom_sf"/>
</dbReference>
<feature type="binding site" evidence="9">
    <location>
        <position position="196"/>
    </location>
    <ligand>
        <name>Mg(2+)</name>
        <dbReference type="ChEBI" id="CHEBI:18420"/>
    </ligand>
</feature>
<keyword evidence="3 7" id="KW-0547">Nucleotide-binding</keyword>
<evidence type="ECO:0000313" key="12">
    <source>
        <dbReference type="Proteomes" id="UP000656042"/>
    </source>
</evidence>
<dbReference type="SUPFAM" id="SSF56112">
    <property type="entry name" value="Protein kinase-like (PK-like)"/>
    <property type="match status" value="1"/>
</dbReference>